<protein>
    <submittedName>
        <fullName evidence="2">Uncharacterized protein</fullName>
    </submittedName>
</protein>
<dbReference type="Proteomes" id="UP001596119">
    <property type="component" value="Unassembled WGS sequence"/>
</dbReference>
<comment type="caution">
    <text evidence="2">The sequence shown here is derived from an EMBL/GenBank/DDBJ whole genome shotgun (WGS) entry which is preliminary data.</text>
</comment>
<dbReference type="EMBL" id="JBHSQK010000026">
    <property type="protein sequence ID" value="MFC5949022.1"/>
    <property type="molecule type" value="Genomic_DNA"/>
</dbReference>
<evidence type="ECO:0000313" key="2">
    <source>
        <dbReference type="EMBL" id="MFC5949022.1"/>
    </source>
</evidence>
<evidence type="ECO:0000256" key="1">
    <source>
        <dbReference type="SAM" id="MobiDB-lite"/>
    </source>
</evidence>
<feature type="compositionally biased region" description="Low complexity" evidence="1">
    <location>
        <begin position="43"/>
        <end position="72"/>
    </location>
</feature>
<organism evidence="2 3">
    <name type="scientific">Pseudonocardia lutea</name>
    <dbReference type="NCBI Taxonomy" id="2172015"/>
    <lineage>
        <taxon>Bacteria</taxon>
        <taxon>Bacillati</taxon>
        <taxon>Actinomycetota</taxon>
        <taxon>Actinomycetes</taxon>
        <taxon>Pseudonocardiales</taxon>
        <taxon>Pseudonocardiaceae</taxon>
        <taxon>Pseudonocardia</taxon>
    </lineage>
</organism>
<evidence type="ECO:0000313" key="3">
    <source>
        <dbReference type="Proteomes" id="UP001596119"/>
    </source>
</evidence>
<gene>
    <name evidence="2" type="ORF">ACFQH9_12140</name>
</gene>
<proteinExistence type="predicted"/>
<accession>A0ABW1I9I5</accession>
<dbReference type="RefSeq" id="WP_379566103.1">
    <property type="nucleotide sequence ID" value="NZ_JBHSQK010000026.1"/>
</dbReference>
<sequence>MGNPVKIIELAAPASRPRRMHGLQRHATGVAARSASTNVELVPQPTSPATTWPTTPTPWSSSLATTTAASSQKLPRPNPRRRPPHPDGPFPVAGSMKWSAEEHTDVPVSVTAEDLGTDAFDGRHPNTYLHEVLGKAPGI</sequence>
<reference evidence="3" key="1">
    <citation type="journal article" date="2019" name="Int. J. Syst. Evol. Microbiol.">
        <title>The Global Catalogue of Microorganisms (GCM) 10K type strain sequencing project: providing services to taxonomists for standard genome sequencing and annotation.</title>
        <authorList>
            <consortium name="The Broad Institute Genomics Platform"/>
            <consortium name="The Broad Institute Genome Sequencing Center for Infectious Disease"/>
            <person name="Wu L."/>
            <person name="Ma J."/>
        </authorList>
    </citation>
    <scope>NUCLEOTIDE SEQUENCE [LARGE SCALE GENOMIC DNA]</scope>
    <source>
        <strain evidence="3">CGMCC 4.7397</strain>
    </source>
</reference>
<keyword evidence="3" id="KW-1185">Reference proteome</keyword>
<name>A0ABW1I9I5_9PSEU</name>
<feature type="region of interest" description="Disordered" evidence="1">
    <location>
        <begin position="12"/>
        <end position="104"/>
    </location>
</feature>